<dbReference type="Gene3D" id="6.10.140.190">
    <property type="match status" value="1"/>
</dbReference>
<feature type="domain" description="Transcription regulator PadR N-terminal" evidence="1">
    <location>
        <begin position="7"/>
        <end position="78"/>
    </location>
</feature>
<keyword evidence="4" id="KW-1185">Reference proteome</keyword>
<evidence type="ECO:0000313" key="4">
    <source>
        <dbReference type="Proteomes" id="UP001500603"/>
    </source>
</evidence>
<gene>
    <name evidence="3" type="ORF">GCM10023318_36610</name>
</gene>
<accession>A0ABP9KJD7</accession>
<name>A0ABP9KJD7_9NOCA</name>
<evidence type="ECO:0000313" key="3">
    <source>
        <dbReference type="EMBL" id="GAA5057881.1"/>
    </source>
</evidence>
<dbReference type="Pfam" id="PF10400">
    <property type="entry name" value="Vir_act_alpha_C"/>
    <property type="match status" value="1"/>
</dbReference>
<sequence length="174" mass="20124">MSLRFAVLGLLDDQPSSGYDLLQRFKWTLANVWPATQSQVYTELAKLAEAALITVSDEGPRGRKEYTITAAGRTELQRWLTEIEPKTLVRNEMLIRVFFLGVVSRADAEEYLARVRARTVEDRADLLQLRDNVDWNTKDDDLSTYGRIALEWGLRYNAMNQEWAEWAITQLPER</sequence>
<dbReference type="RefSeq" id="WP_345496748.1">
    <property type="nucleotide sequence ID" value="NZ_BAABJM010000003.1"/>
</dbReference>
<dbReference type="PANTHER" id="PTHR43252:SF2">
    <property type="entry name" value="TRANSCRIPTION REGULATOR, PADR-LIKE FAMILY"/>
    <property type="match status" value="1"/>
</dbReference>
<dbReference type="InterPro" id="IPR018309">
    <property type="entry name" value="Tscrpt_reg_PadR_C"/>
</dbReference>
<comment type="caution">
    <text evidence="3">The sequence shown here is derived from an EMBL/GenBank/DDBJ whole genome shotgun (WGS) entry which is preliminary data.</text>
</comment>
<dbReference type="SUPFAM" id="SSF46785">
    <property type="entry name" value="Winged helix' DNA-binding domain"/>
    <property type="match status" value="1"/>
</dbReference>
<reference evidence="4" key="1">
    <citation type="journal article" date="2019" name="Int. J. Syst. Evol. Microbiol.">
        <title>The Global Catalogue of Microorganisms (GCM) 10K type strain sequencing project: providing services to taxonomists for standard genome sequencing and annotation.</title>
        <authorList>
            <consortium name="The Broad Institute Genomics Platform"/>
            <consortium name="The Broad Institute Genome Sequencing Center for Infectious Disease"/>
            <person name="Wu L."/>
            <person name="Ma J."/>
        </authorList>
    </citation>
    <scope>NUCLEOTIDE SEQUENCE [LARGE SCALE GENOMIC DNA]</scope>
    <source>
        <strain evidence="4">JCM 18298</strain>
    </source>
</reference>
<organism evidence="3 4">
    <name type="scientific">Nocardia callitridis</name>
    <dbReference type="NCBI Taxonomy" id="648753"/>
    <lineage>
        <taxon>Bacteria</taxon>
        <taxon>Bacillati</taxon>
        <taxon>Actinomycetota</taxon>
        <taxon>Actinomycetes</taxon>
        <taxon>Mycobacteriales</taxon>
        <taxon>Nocardiaceae</taxon>
        <taxon>Nocardia</taxon>
    </lineage>
</organism>
<dbReference type="Gene3D" id="1.10.10.10">
    <property type="entry name" value="Winged helix-like DNA-binding domain superfamily/Winged helix DNA-binding domain"/>
    <property type="match status" value="1"/>
</dbReference>
<dbReference type="Proteomes" id="UP001500603">
    <property type="component" value="Unassembled WGS sequence"/>
</dbReference>
<dbReference type="InterPro" id="IPR036390">
    <property type="entry name" value="WH_DNA-bd_sf"/>
</dbReference>
<dbReference type="Pfam" id="PF03551">
    <property type="entry name" value="PadR"/>
    <property type="match status" value="1"/>
</dbReference>
<dbReference type="InterPro" id="IPR005149">
    <property type="entry name" value="Tscrpt_reg_PadR_N"/>
</dbReference>
<protein>
    <submittedName>
        <fullName evidence="3">Helix-turn-helix transcriptional regulator</fullName>
    </submittedName>
</protein>
<proteinExistence type="predicted"/>
<feature type="domain" description="Transcription regulator PadR C-terminal" evidence="2">
    <location>
        <begin position="89"/>
        <end position="171"/>
    </location>
</feature>
<dbReference type="PANTHER" id="PTHR43252">
    <property type="entry name" value="TRANSCRIPTIONAL REGULATOR YQJI"/>
    <property type="match status" value="1"/>
</dbReference>
<evidence type="ECO:0000259" key="1">
    <source>
        <dbReference type="Pfam" id="PF03551"/>
    </source>
</evidence>
<evidence type="ECO:0000259" key="2">
    <source>
        <dbReference type="Pfam" id="PF10400"/>
    </source>
</evidence>
<dbReference type="InterPro" id="IPR036388">
    <property type="entry name" value="WH-like_DNA-bd_sf"/>
</dbReference>
<dbReference type="EMBL" id="BAABJM010000003">
    <property type="protein sequence ID" value="GAA5057881.1"/>
    <property type="molecule type" value="Genomic_DNA"/>
</dbReference>